<dbReference type="InterPro" id="IPR035979">
    <property type="entry name" value="RBD_domain_sf"/>
</dbReference>
<name>A0AAD5BA49_9ASCO</name>
<dbReference type="AlphaFoldDB" id="A0AAD5BA49"/>
<comment type="caution">
    <text evidence="1">The sequence shown here is derived from an EMBL/GenBank/DDBJ whole genome shotgun (WGS) entry which is preliminary data.</text>
</comment>
<accession>A0AAD5BA49</accession>
<proteinExistence type="predicted"/>
<protein>
    <recommendedName>
        <fullName evidence="3">RRM domain-containing protein</fullName>
    </recommendedName>
</protein>
<organism evidence="1 2">
    <name type="scientific">Candida theae</name>
    <dbReference type="NCBI Taxonomy" id="1198502"/>
    <lineage>
        <taxon>Eukaryota</taxon>
        <taxon>Fungi</taxon>
        <taxon>Dikarya</taxon>
        <taxon>Ascomycota</taxon>
        <taxon>Saccharomycotina</taxon>
        <taxon>Pichiomycetes</taxon>
        <taxon>Debaryomycetaceae</taxon>
        <taxon>Candida/Lodderomyces clade</taxon>
        <taxon>Candida</taxon>
    </lineage>
</organism>
<dbReference type="CDD" id="cd00590">
    <property type="entry name" value="RRM_SF"/>
    <property type="match status" value="1"/>
</dbReference>
<evidence type="ECO:0000313" key="1">
    <source>
        <dbReference type="EMBL" id="KAI5949072.1"/>
    </source>
</evidence>
<sequence length="260" mass="29196">MSSITVSEVPGHITTAQLRRLFQYAGTISAIVPMKRDTIQNLRQYEIIYMSPQAVPTALLLDDVEIEHGYFLRVDKFQERPLEMNGFASHHNGRPTLQQLRKEDIAFTLDFAHGRVFGSDTSDSSWDSVPTADIGQEYKPKSVVLAEIIAGGYDIADAIIDRGVRFDKRYGISPKYQAFIDSLNNYCLKGDMKKAYESEQLKKYFDDSSVAMGTTPQSVDSKVSPFYKSVDHADVREIRNEALKVAQIGTRNSGRAVIKT</sequence>
<gene>
    <name evidence="1" type="ORF">KGF57_004902</name>
</gene>
<keyword evidence="2" id="KW-1185">Reference proteome</keyword>
<dbReference type="SUPFAM" id="SSF54928">
    <property type="entry name" value="RNA-binding domain, RBD"/>
    <property type="match status" value="1"/>
</dbReference>
<reference evidence="1 2" key="1">
    <citation type="journal article" date="2022" name="DNA Res.">
        <title>Genome analysis of five recently described species of the CUG-Ser clade uncovers Candida theae as a new hybrid lineage with pathogenic potential in the Candida parapsilosis species complex.</title>
        <authorList>
            <person name="Mixao V."/>
            <person name="Del Olmo V."/>
            <person name="Hegedusova E."/>
            <person name="Saus E."/>
            <person name="Pryszcz L."/>
            <person name="Cillingova A."/>
            <person name="Nosek J."/>
            <person name="Gabaldon T."/>
        </authorList>
    </citation>
    <scope>NUCLEOTIDE SEQUENCE [LARGE SCALE GENOMIC DNA]</scope>
    <source>
        <strain evidence="1 2">CBS 12239</strain>
    </source>
</reference>
<dbReference type="GO" id="GO:0003676">
    <property type="term" value="F:nucleic acid binding"/>
    <property type="evidence" value="ECO:0007669"/>
    <property type="project" value="InterPro"/>
</dbReference>
<evidence type="ECO:0000313" key="2">
    <source>
        <dbReference type="Proteomes" id="UP001204833"/>
    </source>
</evidence>
<dbReference type="EMBL" id="JAIHNG010000165">
    <property type="protein sequence ID" value="KAI5949072.1"/>
    <property type="molecule type" value="Genomic_DNA"/>
</dbReference>
<dbReference type="GeneID" id="76152946"/>
<dbReference type="RefSeq" id="XP_051606582.1">
    <property type="nucleotide sequence ID" value="XM_051754461.1"/>
</dbReference>
<dbReference type="Proteomes" id="UP001204833">
    <property type="component" value="Unassembled WGS sequence"/>
</dbReference>
<evidence type="ECO:0008006" key="3">
    <source>
        <dbReference type="Google" id="ProtNLM"/>
    </source>
</evidence>